<dbReference type="RefSeq" id="WP_046764052.1">
    <property type="nucleotide sequence ID" value="NZ_LBIC01000005.1"/>
</dbReference>
<dbReference type="SMART" id="SM00530">
    <property type="entry name" value="HTH_XRE"/>
    <property type="match status" value="1"/>
</dbReference>
<accession>A0A0M3APC9</accession>
<keyword evidence="3" id="KW-1185">Reference proteome</keyword>
<proteinExistence type="predicted"/>
<dbReference type="AlphaFoldDB" id="A0A0M3APC9"/>
<gene>
    <name evidence="2" type="ORF">YP76_13350</name>
</gene>
<dbReference type="SUPFAM" id="SSF47413">
    <property type="entry name" value="lambda repressor-like DNA-binding domains"/>
    <property type="match status" value="1"/>
</dbReference>
<dbReference type="CDD" id="cd00093">
    <property type="entry name" value="HTH_XRE"/>
    <property type="match status" value="1"/>
</dbReference>
<dbReference type="Proteomes" id="UP000033874">
    <property type="component" value="Unassembled WGS sequence"/>
</dbReference>
<dbReference type="InterPro" id="IPR001387">
    <property type="entry name" value="Cro/C1-type_HTH"/>
</dbReference>
<evidence type="ECO:0000313" key="2">
    <source>
        <dbReference type="EMBL" id="KKW92047.1"/>
    </source>
</evidence>
<feature type="domain" description="HTH cro/C1-type" evidence="1">
    <location>
        <begin position="12"/>
        <end position="66"/>
    </location>
</feature>
<dbReference type="STRING" id="56193.YP76_13350"/>
<name>A0A0M3APC9_9SPHN</name>
<comment type="caution">
    <text evidence="2">The sequence shown here is derived from an EMBL/GenBank/DDBJ whole genome shotgun (WGS) entry which is preliminary data.</text>
</comment>
<dbReference type="Gene3D" id="1.10.260.40">
    <property type="entry name" value="lambda repressor-like DNA-binding domains"/>
    <property type="match status" value="1"/>
</dbReference>
<dbReference type="InterPro" id="IPR010982">
    <property type="entry name" value="Lambda_DNA-bd_dom_sf"/>
</dbReference>
<dbReference type="GO" id="GO:0003677">
    <property type="term" value="F:DNA binding"/>
    <property type="evidence" value="ECO:0007669"/>
    <property type="project" value="InterPro"/>
</dbReference>
<sequence length="240" mass="26082">MADQDDAVAARLREELARRRMSRQALADMARISLSTLEKALSGSRPFTLSTIVRIEEVLGVPLRSAHQAVGGRDLAPEHMGAYSRAAVHWIEQDYVTLRASFGTLGAVIAYRTRIAWNEAAGYLSFAEADRADGAFAQTGHVSMPNLSGHIYLATNESGQHRLIILGRPTRDGQMFGLLTTLQAGAGSQLVPVACPVAFVPQAQLAGLVMGVTRPDDSMFGTCKAILDRALQDDFCRWRQ</sequence>
<dbReference type="PROSITE" id="PS50943">
    <property type="entry name" value="HTH_CROC1"/>
    <property type="match status" value="1"/>
</dbReference>
<dbReference type="EMBL" id="LBIC01000005">
    <property type="protein sequence ID" value="KKW92047.1"/>
    <property type="molecule type" value="Genomic_DNA"/>
</dbReference>
<dbReference type="PATRIC" id="fig|56193.3.peg.2780"/>
<evidence type="ECO:0000259" key="1">
    <source>
        <dbReference type="PROSITE" id="PS50943"/>
    </source>
</evidence>
<protein>
    <submittedName>
        <fullName evidence="2">XRE family transcriptional regulator</fullName>
    </submittedName>
</protein>
<evidence type="ECO:0000313" key="3">
    <source>
        <dbReference type="Proteomes" id="UP000033874"/>
    </source>
</evidence>
<dbReference type="Pfam" id="PF01381">
    <property type="entry name" value="HTH_3"/>
    <property type="match status" value="1"/>
</dbReference>
<organism evidence="2 3">
    <name type="scientific">Sphingobium chungbukense</name>
    <dbReference type="NCBI Taxonomy" id="56193"/>
    <lineage>
        <taxon>Bacteria</taxon>
        <taxon>Pseudomonadati</taxon>
        <taxon>Pseudomonadota</taxon>
        <taxon>Alphaproteobacteria</taxon>
        <taxon>Sphingomonadales</taxon>
        <taxon>Sphingomonadaceae</taxon>
        <taxon>Sphingobium</taxon>
    </lineage>
</organism>
<reference evidence="2 3" key="1">
    <citation type="submission" date="2015-04" db="EMBL/GenBank/DDBJ databases">
        <title>Genome sequence of aromatic hydrocarbons-degrading Sphingobium chungbukense DJ77.</title>
        <authorList>
            <person name="Kim Y.-C."/>
            <person name="Chae J.-C."/>
        </authorList>
    </citation>
    <scope>NUCLEOTIDE SEQUENCE [LARGE SCALE GENOMIC DNA]</scope>
    <source>
        <strain evidence="2 3">DJ77</strain>
    </source>
</reference>